<protein>
    <submittedName>
        <fullName evidence="1">Uncharacterized protein</fullName>
    </submittedName>
</protein>
<gene>
    <name evidence="1" type="ORF">CLBP1_19.2</name>
</gene>
<evidence type="ECO:0000313" key="1">
    <source>
        <dbReference type="EMBL" id="AGD81084.1"/>
    </source>
</evidence>
<proteinExistence type="predicted"/>
<reference evidence="1 2" key="1">
    <citation type="submission" date="2012-10" db="EMBL/GenBank/DDBJ databases">
        <title>Complete Genome Sequence of CLB_P1 the First Lytic Bacteriophage Infecting O104:H4 Escherichia coli.</title>
        <authorList>
            <person name="Maura D."/>
            <person name="Henry M."/>
            <person name="Le Bouguenec C."/>
            <person name="Debarbieux L."/>
        </authorList>
    </citation>
    <scope>NUCLEOTIDE SEQUENCE [LARGE SCALE GENOMIC DNA]</scope>
</reference>
<keyword evidence="2" id="KW-1185">Reference proteome</keyword>
<accession>A0A7I6HGX5</accession>
<dbReference type="EMBL" id="KC109329">
    <property type="protein sequence ID" value="AGD81084.1"/>
    <property type="molecule type" value="Genomic_DNA"/>
</dbReference>
<dbReference type="Proteomes" id="UP000594044">
    <property type="component" value="Segment"/>
</dbReference>
<name>A0A7I6HGX5_9CAUD</name>
<organism evidence="1 2">
    <name type="scientific">Escherichia phage CLB_P1</name>
    <dbReference type="NCBI Taxonomy" id="1262524"/>
    <lineage>
        <taxon>Viruses</taxon>
        <taxon>Duplodnaviria</taxon>
        <taxon>Heunggongvirae</taxon>
        <taxon>Uroviricota</taxon>
        <taxon>Caudoviricetes</taxon>
        <taxon>Autographivirales</taxon>
        <taxon>Autotranscriptaviridae</taxon>
        <taxon>Studiervirinae</taxon>
        <taxon>Kayfunavirus</taxon>
    </lineage>
</organism>
<evidence type="ECO:0000313" key="2">
    <source>
        <dbReference type="Proteomes" id="UP000594044"/>
    </source>
</evidence>
<sequence>MGTPLLSGLLVIHATGRTGSLTATVWHRCFRQSLKRTLRPSTGVRPMKFASTILT</sequence>